<comment type="caution">
    <text evidence="2">The sequence shown here is derived from an EMBL/GenBank/DDBJ whole genome shotgun (WGS) entry which is preliminary data.</text>
</comment>
<dbReference type="EMBL" id="JBBKTX010000013">
    <property type="protein sequence ID" value="MFK4753084.1"/>
    <property type="molecule type" value="Genomic_DNA"/>
</dbReference>
<proteinExistence type="predicted"/>
<sequence>MRILRQWLLLISLLPVLGFGMEVCAFEGPHRVMDWSELLDLNSKQQAEIARIETGFRQHFQQLRDESIPRWGQGFDEQQWLKQRAQERELEVGMRKQLQQVLTEAQRLQADTIVQRFHRKATAEMLERMVQELALSPAQWQRLEHSQAAITADFDWPMDHSQMEAARIGIEKLLSNVLTPEQLAEVQQQQRRREKRKRWPKPEDFRDGPGKGGARLPWNLPSPPEPSAKPDRCFDEPAGNSKFCQQSGSDYPEWPAWEPDRS</sequence>
<feature type="compositionally biased region" description="Basic residues" evidence="1">
    <location>
        <begin position="190"/>
        <end position="199"/>
    </location>
</feature>
<evidence type="ECO:0008006" key="4">
    <source>
        <dbReference type="Google" id="ProtNLM"/>
    </source>
</evidence>
<keyword evidence="3" id="KW-1185">Reference proteome</keyword>
<protein>
    <recommendedName>
        <fullName evidence="4">Periplasmic heavy metal sensor</fullName>
    </recommendedName>
</protein>
<evidence type="ECO:0000313" key="2">
    <source>
        <dbReference type="EMBL" id="MFK4753084.1"/>
    </source>
</evidence>
<dbReference type="RefSeq" id="WP_416206165.1">
    <property type="nucleotide sequence ID" value="NZ_JBBKTX010000013.1"/>
</dbReference>
<reference evidence="2 3" key="1">
    <citation type="submission" date="2024-03" db="EMBL/GenBank/DDBJ databases">
        <title>High-quality draft genome sequence of Oceanobacter sp. wDCs-4.</title>
        <authorList>
            <person name="Dong C."/>
        </authorList>
    </citation>
    <scope>NUCLEOTIDE SEQUENCE [LARGE SCALE GENOMIC DNA]</scope>
    <source>
        <strain evidence="3">wDCs-4</strain>
    </source>
</reference>
<name>A0ABW8NJJ4_9GAMM</name>
<gene>
    <name evidence="2" type="ORF">WG929_11740</name>
</gene>
<dbReference type="Proteomes" id="UP001620597">
    <property type="component" value="Unassembled WGS sequence"/>
</dbReference>
<feature type="compositionally biased region" description="Basic and acidic residues" evidence="1">
    <location>
        <begin position="200"/>
        <end position="209"/>
    </location>
</feature>
<feature type="region of interest" description="Disordered" evidence="1">
    <location>
        <begin position="184"/>
        <end position="262"/>
    </location>
</feature>
<evidence type="ECO:0000313" key="3">
    <source>
        <dbReference type="Proteomes" id="UP001620597"/>
    </source>
</evidence>
<accession>A0ABW8NJJ4</accession>
<organism evidence="2 3">
    <name type="scientific">Oceanobacter antarcticus</name>
    <dbReference type="NCBI Taxonomy" id="3133425"/>
    <lineage>
        <taxon>Bacteria</taxon>
        <taxon>Pseudomonadati</taxon>
        <taxon>Pseudomonadota</taxon>
        <taxon>Gammaproteobacteria</taxon>
        <taxon>Oceanospirillales</taxon>
        <taxon>Oceanospirillaceae</taxon>
        <taxon>Oceanobacter</taxon>
    </lineage>
</organism>
<evidence type="ECO:0000256" key="1">
    <source>
        <dbReference type="SAM" id="MobiDB-lite"/>
    </source>
</evidence>